<evidence type="ECO:0000313" key="6">
    <source>
        <dbReference type="EMBL" id="MCL1633116.1"/>
    </source>
</evidence>
<comment type="caution">
    <text evidence="6">The sequence shown here is derived from an EMBL/GenBank/DDBJ whole genome shotgun (WGS) entry which is preliminary data.</text>
</comment>
<dbReference type="CDD" id="cd17535">
    <property type="entry name" value="REC_NarL-like"/>
    <property type="match status" value="1"/>
</dbReference>
<evidence type="ECO:0000256" key="1">
    <source>
        <dbReference type="ARBA" id="ARBA00022553"/>
    </source>
</evidence>
<dbReference type="InterPro" id="IPR000792">
    <property type="entry name" value="Tscrpt_reg_LuxR_C"/>
</dbReference>
<dbReference type="SMART" id="SM00421">
    <property type="entry name" value="HTH_LUXR"/>
    <property type="match status" value="1"/>
</dbReference>
<dbReference type="InterPro" id="IPR036388">
    <property type="entry name" value="WH-like_DNA-bd_sf"/>
</dbReference>
<dbReference type="InterPro" id="IPR058245">
    <property type="entry name" value="NreC/VraR/RcsB-like_REC"/>
</dbReference>
<dbReference type="SMART" id="SM00448">
    <property type="entry name" value="REC"/>
    <property type="match status" value="1"/>
</dbReference>
<dbReference type="InterPro" id="IPR001789">
    <property type="entry name" value="Sig_transdc_resp-reg_receiver"/>
</dbReference>
<protein>
    <submittedName>
        <fullName evidence="6">Response regulator transcription factor</fullName>
    </submittedName>
</protein>
<dbReference type="SUPFAM" id="SSF52172">
    <property type="entry name" value="CheY-like"/>
    <property type="match status" value="1"/>
</dbReference>
<keyword evidence="1 3" id="KW-0597">Phosphoprotein</keyword>
<accession>A0ABT0ME18</accession>
<dbReference type="PRINTS" id="PR00038">
    <property type="entry name" value="HTHLUXR"/>
</dbReference>
<dbReference type="PROSITE" id="PS50043">
    <property type="entry name" value="HTH_LUXR_2"/>
    <property type="match status" value="1"/>
</dbReference>
<dbReference type="Gene3D" id="1.10.10.10">
    <property type="entry name" value="Winged helix-like DNA-binding domain superfamily/Winged helix DNA-binding domain"/>
    <property type="match status" value="1"/>
</dbReference>
<feature type="modified residue" description="4-aspartylphosphate" evidence="3">
    <location>
        <position position="57"/>
    </location>
</feature>
<dbReference type="SUPFAM" id="SSF46894">
    <property type="entry name" value="C-terminal effector domain of the bipartite response regulators"/>
    <property type="match status" value="1"/>
</dbReference>
<dbReference type="PROSITE" id="PS50110">
    <property type="entry name" value="RESPONSE_REGULATORY"/>
    <property type="match status" value="1"/>
</dbReference>
<proteinExistence type="predicted"/>
<keyword evidence="2" id="KW-0238">DNA-binding</keyword>
<name>A0ABT0ME18_9GAMM</name>
<dbReference type="PANTHER" id="PTHR43214:SF17">
    <property type="entry name" value="TRANSCRIPTIONAL REGULATORY PROTEIN RCSB"/>
    <property type="match status" value="1"/>
</dbReference>
<dbReference type="Pfam" id="PF00196">
    <property type="entry name" value="GerE"/>
    <property type="match status" value="1"/>
</dbReference>
<dbReference type="InterPro" id="IPR039420">
    <property type="entry name" value="WalR-like"/>
</dbReference>
<dbReference type="Pfam" id="PF00072">
    <property type="entry name" value="Response_reg"/>
    <property type="match status" value="1"/>
</dbReference>
<evidence type="ECO:0000259" key="4">
    <source>
        <dbReference type="PROSITE" id="PS50043"/>
    </source>
</evidence>
<dbReference type="Gene3D" id="3.40.50.2300">
    <property type="match status" value="1"/>
</dbReference>
<dbReference type="RefSeq" id="WP_249469813.1">
    <property type="nucleotide sequence ID" value="NZ_JAMBEP010000001.1"/>
</dbReference>
<dbReference type="InterPro" id="IPR011006">
    <property type="entry name" value="CheY-like_superfamily"/>
</dbReference>
<evidence type="ECO:0000259" key="5">
    <source>
        <dbReference type="PROSITE" id="PS50110"/>
    </source>
</evidence>
<evidence type="ECO:0000313" key="7">
    <source>
        <dbReference type="Proteomes" id="UP001431217"/>
    </source>
</evidence>
<dbReference type="PANTHER" id="PTHR43214">
    <property type="entry name" value="TWO-COMPONENT RESPONSE REGULATOR"/>
    <property type="match status" value="1"/>
</dbReference>
<dbReference type="EMBL" id="JAMBEP010000001">
    <property type="protein sequence ID" value="MCL1633116.1"/>
    <property type="molecule type" value="Genomic_DNA"/>
</dbReference>
<keyword evidence="7" id="KW-1185">Reference proteome</keyword>
<reference evidence="6 7" key="1">
    <citation type="submission" date="2022-05" db="EMBL/GenBank/DDBJ databases">
        <title>Luteimonas sp. SX5, whole genome shotgun sequencing project.</title>
        <authorList>
            <person name="Zhao G."/>
            <person name="Shen L."/>
        </authorList>
    </citation>
    <scope>NUCLEOTIDE SEQUENCE [LARGE SCALE GENOMIC DNA]</scope>
    <source>
        <strain evidence="6 7">SX5</strain>
    </source>
</reference>
<evidence type="ECO:0000256" key="3">
    <source>
        <dbReference type="PROSITE-ProRule" id="PRU00169"/>
    </source>
</evidence>
<dbReference type="InterPro" id="IPR016032">
    <property type="entry name" value="Sig_transdc_resp-reg_C-effctor"/>
</dbReference>
<gene>
    <name evidence="6" type="ORF">M2650_00425</name>
</gene>
<feature type="domain" description="Response regulatory" evidence="5">
    <location>
        <begin position="5"/>
        <end position="127"/>
    </location>
</feature>
<evidence type="ECO:0000256" key="2">
    <source>
        <dbReference type="ARBA" id="ARBA00023125"/>
    </source>
</evidence>
<dbReference type="Proteomes" id="UP001431217">
    <property type="component" value="Unassembled WGS sequence"/>
</dbReference>
<sequence length="214" mass="23223">MEALRIYVADDHSVVVAGVRAILQRAHPPMKVVATADSGEALLGLLEGGRCDVLVTDFAMPQRQGRGQDGLRMLQSLRRDYPQLRIVVLTVIDNPSILRAMLELGVHGLVGKISAMEDLAHAIAAVNAGRGYVSADLQAKLDTDADMPTLAGLSAREAEVVRLFADGMSVSEIAQRLHRSVKTISHQKTDAMRKLGIENHSQLYAYARDHGLKP</sequence>
<dbReference type="CDD" id="cd06170">
    <property type="entry name" value="LuxR_C_like"/>
    <property type="match status" value="1"/>
</dbReference>
<organism evidence="6 7">
    <name type="scientific">Luteimonas galliterrae</name>
    <dbReference type="NCBI Taxonomy" id="2940486"/>
    <lineage>
        <taxon>Bacteria</taxon>
        <taxon>Pseudomonadati</taxon>
        <taxon>Pseudomonadota</taxon>
        <taxon>Gammaproteobacteria</taxon>
        <taxon>Lysobacterales</taxon>
        <taxon>Lysobacteraceae</taxon>
        <taxon>Luteimonas</taxon>
    </lineage>
</organism>
<feature type="domain" description="HTH luxR-type" evidence="4">
    <location>
        <begin position="146"/>
        <end position="211"/>
    </location>
</feature>